<dbReference type="PANTHER" id="PTHR30136">
    <property type="entry name" value="HELIX-TURN-HELIX TRANSCRIPTIONAL REGULATOR, ICLR FAMILY"/>
    <property type="match status" value="1"/>
</dbReference>
<dbReference type="GO" id="GO:0003700">
    <property type="term" value="F:DNA-binding transcription factor activity"/>
    <property type="evidence" value="ECO:0007669"/>
    <property type="project" value="TreeGrafter"/>
</dbReference>
<accession>A0A6B2QZ69</accession>
<dbReference type="PROSITE" id="PS51078">
    <property type="entry name" value="ICLR_ED"/>
    <property type="match status" value="1"/>
</dbReference>
<dbReference type="PANTHER" id="PTHR30136:SF39">
    <property type="entry name" value="TRANSCRIPTIONAL REGULATORY PROTEIN"/>
    <property type="match status" value="1"/>
</dbReference>
<organism evidence="6">
    <name type="scientific">Sheuella amnicola</name>
    <dbReference type="NCBI Taxonomy" id="2707330"/>
    <lineage>
        <taxon>Bacteria</taxon>
        <taxon>Pseudomonadati</taxon>
        <taxon>Pseudomonadota</taxon>
        <taxon>Betaproteobacteria</taxon>
        <taxon>Burkholderiales</taxon>
        <taxon>Alcaligenaceae</taxon>
        <taxon>Sheuella</taxon>
    </lineage>
</organism>
<dbReference type="SUPFAM" id="SSF55781">
    <property type="entry name" value="GAF domain-like"/>
    <property type="match status" value="1"/>
</dbReference>
<dbReference type="RefSeq" id="WP_163651337.1">
    <property type="nucleotide sequence ID" value="NZ_JAAGRN010000001.1"/>
</dbReference>
<dbReference type="InterPro" id="IPR036390">
    <property type="entry name" value="WH_DNA-bd_sf"/>
</dbReference>
<dbReference type="SMART" id="SM00346">
    <property type="entry name" value="HTH_ICLR"/>
    <property type="match status" value="1"/>
</dbReference>
<feature type="domain" description="IclR-ED" evidence="5">
    <location>
        <begin position="74"/>
        <end position="247"/>
    </location>
</feature>
<dbReference type="Gene3D" id="1.10.10.10">
    <property type="entry name" value="Winged helix-like DNA-binding domain superfamily/Winged helix DNA-binding domain"/>
    <property type="match status" value="1"/>
</dbReference>
<dbReference type="EMBL" id="JAAGRN010000001">
    <property type="protein sequence ID" value="NDY82057.1"/>
    <property type="molecule type" value="Genomic_DNA"/>
</dbReference>
<evidence type="ECO:0000313" key="6">
    <source>
        <dbReference type="EMBL" id="NDY82057.1"/>
    </source>
</evidence>
<evidence type="ECO:0000256" key="2">
    <source>
        <dbReference type="ARBA" id="ARBA00023125"/>
    </source>
</evidence>
<evidence type="ECO:0000256" key="3">
    <source>
        <dbReference type="ARBA" id="ARBA00023163"/>
    </source>
</evidence>
<dbReference type="AlphaFoldDB" id="A0A6B2QZ69"/>
<dbReference type="Gene3D" id="3.30.450.40">
    <property type="match status" value="1"/>
</dbReference>
<dbReference type="GO" id="GO:0003677">
    <property type="term" value="F:DNA binding"/>
    <property type="evidence" value="ECO:0007669"/>
    <property type="project" value="UniProtKB-KW"/>
</dbReference>
<dbReference type="Pfam" id="PF09339">
    <property type="entry name" value="HTH_IclR"/>
    <property type="match status" value="1"/>
</dbReference>
<dbReference type="Pfam" id="PF01614">
    <property type="entry name" value="IclR_C"/>
    <property type="match status" value="1"/>
</dbReference>
<keyword evidence="2" id="KW-0238">DNA-binding</keyword>
<dbReference type="InterPro" id="IPR029016">
    <property type="entry name" value="GAF-like_dom_sf"/>
</dbReference>
<dbReference type="InterPro" id="IPR014757">
    <property type="entry name" value="Tscrpt_reg_IclR_C"/>
</dbReference>
<evidence type="ECO:0000259" key="5">
    <source>
        <dbReference type="PROSITE" id="PS51078"/>
    </source>
</evidence>
<dbReference type="InterPro" id="IPR036388">
    <property type="entry name" value="WH-like_DNA-bd_sf"/>
</dbReference>
<reference evidence="6" key="1">
    <citation type="submission" date="2020-02" db="EMBL/GenBank/DDBJ databases">
        <authorList>
            <person name="Chen W.-M."/>
        </authorList>
    </citation>
    <scope>NUCLEOTIDE SEQUENCE</scope>
    <source>
        <strain evidence="6">NBD-18</strain>
    </source>
</reference>
<keyword evidence="3" id="KW-0804">Transcription</keyword>
<dbReference type="PROSITE" id="PS51077">
    <property type="entry name" value="HTH_ICLR"/>
    <property type="match status" value="1"/>
</dbReference>
<evidence type="ECO:0000259" key="4">
    <source>
        <dbReference type="PROSITE" id="PS51077"/>
    </source>
</evidence>
<protein>
    <submittedName>
        <fullName evidence="6">IclR family transcriptional regulator</fullName>
    </submittedName>
</protein>
<proteinExistence type="predicted"/>
<dbReference type="FunFam" id="1.10.10.10:FF:000056">
    <property type="entry name" value="IclR family transcriptional regulator"/>
    <property type="match status" value="1"/>
</dbReference>
<gene>
    <name evidence="6" type="ORF">G3I67_02325</name>
</gene>
<dbReference type="GO" id="GO:0045892">
    <property type="term" value="P:negative regulation of DNA-templated transcription"/>
    <property type="evidence" value="ECO:0007669"/>
    <property type="project" value="TreeGrafter"/>
</dbReference>
<evidence type="ECO:0000256" key="1">
    <source>
        <dbReference type="ARBA" id="ARBA00023015"/>
    </source>
</evidence>
<keyword evidence="1" id="KW-0805">Transcription regulation</keyword>
<feature type="domain" description="HTH iclR-type" evidence="4">
    <location>
        <begin position="10"/>
        <end position="73"/>
    </location>
</feature>
<comment type="caution">
    <text evidence="6">The sequence shown here is derived from an EMBL/GenBank/DDBJ whole genome shotgun (WGS) entry which is preliminary data.</text>
</comment>
<dbReference type="InterPro" id="IPR005471">
    <property type="entry name" value="Tscrpt_reg_IclR_N"/>
</dbReference>
<sequence>MDIIKNIDGAQSVRRALVLLKLLASQHETGMRLSDIVVSSGLVRSTAHRLLTCLIEEGFVEKDASGKRYRLGLQAMQLGFAVMNRMPLLEKFRPIMQKLARLSGDTVFLVIRQGDEALCLHRETGSFPVKVFTIDVGERRLIGVGAGGLAMLAGLDDEEIEQIYARHQQEYLQAGLSVSQLRKAIKNTRKNGFSETVDSITHGVAGVGAAIPVGFGMQAALSFGAIASRMDVGRRRELSKILVDAIK</sequence>
<name>A0A6B2QZ69_9BURK</name>
<dbReference type="SUPFAM" id="SSF46785">
    <property type="entry name" value="Winged helix' DNA-binding domain"/>
    <property type="match status" value="1"/>
</dbReference>
<dbReference type="InterPro" id="IPR050707">
    <property type="entry name" value="HTH_MetabolicPath_Reg"/>
</dbReference>